<protein>
    <recommendedName>
        <fullName evidence="4">DUF3311 domain-containing protein</fullName>
    </recommendedName>
</protein>
<name>A0A0D6PVI4_KOMEU</name>
<keyword evidence="1" id="KW-0812">Transmembrane</keyword>
<dbReference type="AlphaFoldDB" id="A0A0D6PVI4"/>
<dbReference type="RefSeq" id="WP_048849420.1">
    <property type="nucleotide sequence ID" value="NZ_BANI01000005.1"/>
</dbReference>
<accession>A0A0D6PVI4</accession>
<organism evidence="2 3">
    <name type="scientific">Komagataeibacter europaeus NBRC 3261</name>
    <dbReference type="NCBI Taxonomy" id="1234669"/>
    <lineage>
        <taxon>Bacteria</taxon>
        <taxon>Pseudomonadati</taxon>
        <taxon>Pseudomonadota</taxon>
        <taxon>Alphaproteobacteria</taxon>
        <taxon>Acetobacterales</taxon>
        <taxon>Acetobacteraceae</taxon>
        <taxon>Komagataeibacter</taxon>
    </lineage>
</organism>
<dbReference type="EMBL" id="BANI01000005">
    <property type="protein sequence ID" value="GAN95043.1"/>
    <property type="molecule type" value="Genomic_DNA"/>
</dbReference>
<evidence type="ECO:0000256" key="1">
    <source>
        <dbReference type="SAM" id="Phobius"/>
    </source>
</evidence>
<evidence type="ECO:0000313" key="2">
    <source>
        <dbReference type="EMBL" id="GAN95043.1"/>
    </source>
</evidence>
<sequence length="68" mass="7849">MNGDRQSRRPDWRRIALGLGVPFVAIVPVAAFLGFLSWTIMGIPVILIWMFVWFPLTSLCLWLCEQRS</sequence>
<gene>
    <name evidence="2" type="ORF">Geu3261_0005_007</name>
</gene>
<proteinExistence type="predicted"/>
<evidence type="ECO:0008006" key="4">
    <source>
        <dbReference type="Google" id="ProtNLM"/>
    </source>
</evidence>
<keyword evidence="1" id="KW-1133">Transmembrane helix</keyword>
<feature type="transmembrane region" description="Helical" evidence="1">
    <location>
        <begin position="46"/>
        <end position="64"/>
    </location>
</feature>
<evidence type="ECO:0000313" key="3">
    <source>
        <dbReference type="Proteomes" id="UP000032675"/>
    </source>
</evidence>
<comment type="caution">
    <text evidence="2">The sequence shown here is derived from an EMBL/GenBank/DDBJ whole genome shotgun (WGS) entry which is preliminary data.</text>
</comment>
<keyword evidence="1" id="KW-0472">Membrane</keyword>
<reference evidence="2 3" key="1">
    <citation type="submission" date="2012-11" db="EMBL/GenBank/DDBJ databases">
        <title>Whole genome sequence of Gluconacetobacter europaeus NBRC3261.</title>
        <authorList>
            <person name="Azuma Y."/>
            <person name="Higashiura N."/>
            <person name="Hirakawa H."/>
            <person name="Matsushita K."/>
        </authorList>
    </citation>
    <scope>NUCLEOTIDE SEQUENCE [LARGE SCALE GENOMIC DNA]</scope>
    <source>
        <strain evidence="2 3">NBRC 3261</strain>
    </source>
</reference>
<feature type="transmembrane region" description="Helical" evidence="1">
    <location>
        <begin position="15"/>
        <end position="40"/>
    </location>
</feature>
<dbReference type="Proteomes" id="UP000032675">
    <property type="component" value="Unassembled WGS sequence"/>
</dbReference>